<dbReference type="RefSeq" id="WP_189677933.1">
    <property type="nucleotide sequence ID" value="NZ_BNAQ01000021.1"/>
</dbReference>
<dbReference type="Pfam" id="PF14534">
    <property type="entry name" value="DUF4440"/>
    <property type="match status" value="1"/>
</dbReference>
<keyword evidence="1" id="KW-0732">Signal</keyword>
<organism evidence="3 4">
    <name type="scientific">Sphingomonas glacialis</name>
    <dbReference type="NCBI Taxonomy" id="658225"/>
    <lineage>
        <taxon>Bacteria</taxon>
        <taxon>Pseudomonadati</taxon>
        <taxon>Pseudomonadota</taxon>
        <taxon>Alphaproteobacteria</taxon>
        <taxon>Sphingomonadales</taxon>
        <taxon>Sphingomonadaceae</taxon>
        <taxon>Sphingomonas</taxon>
    </lineage>
</organism>
<feature type="chain" id="PRO_5046107752" description="DUF4440 domain-containing protein" evidence="1">
    <location>
        <begin position="30"/>
        <end position="165"/>
    </location>
</feature>
<name>A0ABQ3LWF2_9SPHN</name>
<evidence type="ECO:0000313" key="3">
    <source>
        <dbReference type="EMBL" id="GHH26896.1"/>
    </source>
</evidence>
<dbReference type="SUPFAM" id="SSF54427">
    <property type="entry name" value="NTF2-like"/>
    <property type="match status" value="1"/>
</dbReference>
<feature type="signal peptide" evidence="1">
    <location>
        <begin position="1"/>
        <end position="29"/>
    </location>
</feature>
<dbReference type="Proteomes" id="UP000652430">
    <property type="component" value="Unassembled WGS sequence"/>
</dbReference>
<dbReference type="EMBL" id="BNAQ01000021">
    <property type="protein sequence ID" value="GHH26896.1"/>
    <property type="molecule type" value="Genomic_DNA"/>
</dbReference>
<evidence type="ECO:0000313" key="4">
    <source>
        <dbReference type="Proteomes" id="UP000652430"/>
    </source>
</evidence>
<proteinExistence type="predicted"/>
<comment type="caution">
    <text evidence="3">The sequence shown here is derived from an EMBL/GenBank/DDBJ whole genome shotgun (WGS) entry which is preliminary data.</text>
</comment>
<accession>A0ABQ3LWF2</accession>
<gene>
    <name evidence="3" type="ORF">GCM10008023_42010</name>
</gene>
<dbReference type="InterPro" id="IPR032710">
    <property type="entry name" value="NTF2-like_dom_sf"/>
</dbReference>
<evidence type="ECO:0000259" key="2">
    <source>
        <dbReference type="Pfam" id="PF14534"/>
    </source>
</evidence>
<evidence type="ECO:0000256" key="1">
    <source>
        <dbReference type="SAM" id="SignalP"/>
    </source>
</evidence>
<dbReference type="InterPro" id="IPR027843">
    <property type="entry name" value="DUF4440"/>
</dbReference>
<sequence>MDDRQVQRHSLLAAFMVAGAIVWTAPASAASNRKCAAPSLPSQDAVKRYIERSEKEWAKSVATNDASVVRRILADDFVWVLDGRLVDKKTAVEEATEGPGPFLTNVADYVHVRFFGKTAVAQGSETWSKTGGRRGKFVWTDTWVNRAGCWQIVNAQDTVVAIIAN</sequence>
<keyword evidence="4" id="KW-1185">Reference proteome</keyword>
<feature type="domain" description="DUF4440" evidence="2">
    <location>
        <begin position="50"/>
        <end position="152"/>
    </location>
</feature>
<protein>
    <recommendedName>
        <fullName evidence="2">DUF4440 domain-containing protein</fullName>
    </recommendedName>
</protein>
<dbReference type="Gene3D" id="3.10.450.50">
    <property type="match status" value="1"/>
</dbReference>
<reference evidence="4" key="1">
    <citation type="journal article" date="2019" name="Int. J. Syst. Evol. Microbiol.">
        <title>The Global Catalogue of Microorganisms (GCM) 10K type strain sequencing project: providing services to taxonomists for standard genome sequencing and annotation.</title>
        <authorList>
            <consortium name="The Broad Institute Genomics Platform"/>
            <consortium name="The Broad Institute Genome Sequencing Center for Infectious Disease"/>
            <person name="Wu L."/>
            <person name="Ma J."/>
        </authorList>
    </citation>
    <scope>NUCLEOTIDE SEQUENCE [LARGE SCALE GENOMIC DNA]</scope>
    <source>
        <strain evidence="4">CGMCC 1.8957</strain>
    </source>
</reference>